<sequence>MQCRRLSLLSLISLSLLSRSHIDSWKDGLAFNALIHRHRPELIDYDKLRKDDPLTNLNNAFEVAEKYLDIPKMMDAEGMHRAQLLQSHTAGVFLHIHTVFIHLTTLASQDSMTPVCRWMCCDITAAVVTLTHRPLASAPLLPLPPFILLTVFSVGLSLPYFPCLCDHNSILQFV</sequence>
<organism evidence="3 4">
    <name type="scientific">Oncorhynchus mykiss</name>
    <name type="common">Rainbow trout</name>
    <name type="synonym">Salmo gairdneri</name>
    <dbReference type="NCBI Taxonomy" id="8022"/>
    <lineage>
        <taxon>Eukaryota</taxon>
        <taxon>Metazoa</taxon>
        <taxon>Chordata</taxon>
        <taxon>Craniata</taxon>
        <taxon>Vertebrata</taxon>
        <taxon>Euteleostomi</taxon>
        <taxon>Actinopterygii</taxon>
        <taxon>Neopterygii</taxon>
        <taxon>Teleostei</taxon>
        <taxon>Protacanthopterygii</taxon>
        <taxon>Salmoniformes</taxon>
        <taxon>Salmonidae</taxon>
        <taxon>Salmoninae</taxon>
        <taxon>Oncorhynchus</taxon>
    </lineage>
</organism>
<dbReference type="SUPFAM" id="SSF47576">
    <property type="entry name" value="Calponin-homology domain, CH-domain"/>
    <property type="match status" value="1"/>
</dbReference>
<dbReference type="InterPro" id="IPR001715">
    <property type="entry name" value="CH_dom"/>
</dbReference>
<reference evidence="3" key="1">
    <citation type="journal article" date="2014" name="Nat. Commun.">
        <title>The rainbow trout genome provides novel insights into evolution after whole-genome duplication in vertebrates.</title>
        <authorList>
            <person name="Berthelot C."/>
            <person name="Brunet F."/>
            <person name="Chalopin D."/>
            <person name="Juanchich A."/>
            <person name="Bernard M."/>
            <person name="Noel B."/>
            <person name="Bento P."/>
            <person name="Da Silva C."/>
            <person name="Labadie K."/>
            <person name="Alberti A."/>
            <person name="Aury J.M."/>
            <person name="Louis A."/>
            <person name="Dehais P."/>
            <person name="Bardou P."/>
            <person name="Montfort J."/>
            <person name="Klopp C."/>
            <person name="Cabau C."/>
            <person name="Gaspin C."/>
            <person name="Thorgaard G.H."/>
            <person name="Boussaha M."/>
            <person name="Quillet E."/>
            <person name="Guyomard R."/>
            <person name="Galiana D."/>
            <person name="Bobe J."/>
            <person name="Volff J.N."/>
            <person name="Genet C."/>
            <person name="Wincker P."/>
            <person name="Jaillon O."/>
            <person name="Roest Crollius H."/>
            <person name="Guiguen Y."/>
        </authorList>
    </citation>
    <scope>NUCLEOTIDE SEQUENCE [LARGE SCALE GENOMIC DNA]</scope>
</reference>
<proteinExistence type="predicted"/>
<dbReference type="Proteomes" id="UP000193380">
    <property type="component" value="Unassembled WGS sequence"/>
</dbReference>
<reference evidence="3" key="2">
    <citation type="submission" date="2014-03" db="EMBL/GenBank/DDBJ databases">
        <authorList>
            <person name="Genoscope - CEA"/>
        </authorList>
    </citation>
    <scope>NUCLEOTIDE SEQUENCE</scope>
</reference>
<dbReference type="Pfam" id="PF00307">
    <property type="entry name" value="CH"/>
    <property type="match status" value="1"/>
</dbReference>
<feature type="domain" description="Calponin-homology (CH)" evidence="2">
    <location>
        <begin position="1"/>
        <end position="101"/>
    </location>
</feature>
<dbReference type="PROSITE" id="PS50021">
    <property type="entry name" value="CH"/>
    <property type="match status" value="1"/>
</dbReference>
<feature type="chain" id="PRO_5001593660" description="Calponin-homology (CH) domain-containing protein" evidence="1">
    <location>
        <begin position="23"/>
        <end position="174"/>
    </location>
</feature>
<dbReference type="PANTHER" id="PTHR11915">
    <property type="entry name" value="SPECTRIN/FILAMIN RELATED CYTOSKELETAL PROTEIN"/>
    <property type="match status" value="1"/>
</dbReference>
<dbReference type="PaxDb" id="8022-A0A061ADS5"/>
<dbReference type="SMART" id="SM00033">
    <property type="entry name" value="CH"/>
    <property type="match status" value="1"/>
</dbReference>
<feature type="signal peptide" evidence="1">
    <location>
        <begin position="1"/>
        <end position="22"/>
    </location>
</feature>
<accession>A0A061ADS5</accession>
<evidence type="ECO:0000313" key="4">
    <source>
        <dbReference type="Proteomes" id="UP000193380"/>
    </source>
</evidence>
<keyword evidence="1" id="KW-0732">Signal</keyword>
<gene>
    <name evidence="3" type="ORF">GSONMT00002841001</name>
</gene>
<name>A0A061ADS5_ONCMY</name>
<dbReference type="EMBL" id="FR980064">
    <property type="protein sequence ID" value="CDR18862.1"/>
    <property type="molecule type" value="Genomic_DNA"/>
</dbReference>
<dbReference type="InterPro" id="IPR036872">
    <property type="entry name" value="CH_dom_sf"/>
</dbReference>
<dbReference type="AlphaFoldDB" id="A0A061ADS5"/>
<protein>
    <recommendedName>
        <fullName evidence="2">Calponin-homology (CH) domain-containing protein</fullName>
    </recommendedName>
</protein>
<evidence type="ECO:0000313" key="3">
    <source>
        <dbReference type="EMBL" id="CDR18862.1"/>
    </source>
</evidence>
<dbReference type="STRING" id="8022.A0A061ADS5"/>
<evidence type="ECO:0000256" key="1">
    <source>
        <dbReference type="SAM" id="SignalP"/>
    </source>
</evidence>
<evidence type="ECO:0000259" key="2">
    <source>
        <dbReference type="PROSITE" id="PS50021"/>
    </source>
</evidence>
<dbReference type="Gene3D" id="1.10.418.10">
    <property type="entry name" value="Calponin-like domain"/>
    <property type="match status" value="1"/>
</dbReference>